<feature type="transmembrane region" description="Helical" evidence="1">
    <location>
        <begin position="7"/>
        <end position="31"/>
    </location>
</feature>
<dbReference type="RefSeq" id="WP_052182566.1">
    <property type="nucleotide sequence ID" value="NZ_JBEAAL010000013.1"/>
</dbReference>
<proteinExistence type="predicted"/>
<dbReference type="Proteomes" id="UP001496627">
    <property type="component" value="Unassembled WGS sequence"/>
</dbReference>
<keyword evidence="1" id="KW-1133">Transmembrane helix</keyword>
<evidence type="ECO:0000313" key="3">
    <source>
        <dbReference type="Proteomes" id="UP001496627"/>
    </source>
</evidence>
<feature type="transmembrane region" description="Helical" evidence="1">
    <location>
        <begin position="43"/>
        <end position="66"/>
    </location>
</feature>
<evidence type="ECO:0008006" key="4">
    <source>
        <dbReference type="Google" id="ProtNLM"/>
    </source>
</evidence>
<protein>
    <recommendedName>
        <fullName evidence="4">Transmembrane protein</fullName>
    </recommendedName>
</protein>
<reference evidence="2 3" key="1">
    <citation type="submission" date="2024-05" db="EMBL/GenBank/DDBJ databases">
        <title>Neorhizobium sp. Rsf11, a plant growth promoting and heavy metal resistant PAH-degrader.</title>
        <authorList>
            <person name="Golubev S.N."/>
            <person name="Muratova A.Y."/>
            <person name="Markelova M.I."/>
        </authorList>
    </citation>
    <scope>NUCLEOTIDE SEQUENCE [LARGE SCALE GENOMIC DNA]</scope>
    <source>
        <strain evidence="2 3">Rsf11</strain>
    </source>
</reference>
<sequence>MKYVVNGLIALVGILGTGAVAGIAAILMAAFEMTGSCFEGACAYTAVFLVFPFLWIVLMVIFFAIWMSIRRKRKALAIGRP</sequence>
<accession>A0ABV0M534</accession>
<keyword evidence="1" id="KW-0812">Transmembrane</keyword>
<evidence type="ECO:0000313" key="2">
    <source>
        <dbReference type="EMBL" id="MEQ1406773.1"/>
    </source>
</evidence>
<evidence type="ECO:0000256" key="1">
    <source>
        <dbReference type="SAM" id="Phobius"/>
    </source>
</evidence>
<gene>
    <name evidence="2" type="ORF">ABK249_17735</name>
</gene>
<name>A0ABV0M534_9HYPH</name>
<comment type="caution">
    <text evidence="2">The sequence shown here is derived from an EMBL/GenBank/DDBJ whole genome shotgun (WGS) entry which is preliminary data.</text>
</comment>
<dbReference type="EMBL" id="JBEAAL010000013">
    <property type="protein sequence ID" value="MEQ1406773.1"/>
    <property type="molecule type" value="Genomic_DNA"/>
</dbReference>
<organism evidence="2 3">
    <name type="scientific">Neorhizobium phenanthreniclasticum</name>
    <dbReference type="NCBI Taxonomy" id="3157917"/>
    <lineage>
        <taxon>Bacteria</taxon>
        <taxon>Pseudomonadati</taxon>
        <taxon>Pseudomonadota</taxon>
        <taxon>Alphaproteobacteria</taxon>
        <taxon>Hyphomicrobiales</taxon>
        <taxon>Rhizobiaceae</taxon>
        <taxon>Rhizobium/Agrobacterium group</taxon>
        <taxon>Neorhizobium</taxon>
    </lineage>
</organism>
<keyword evidence="1" id="KW-0472">Membrane</keyword>
<keyword evidence="3" id="KW-1185">Reference proteome</keyword>